<reference evidence="1 2" key="1">
    <citation type="journal article" date="2018" name="PLoS Pathog.">
        <title>Evolution of structural diversity of trichothecenes, a family of toxins produced by plant pathogenic and entomopathogenic fungi.</title>
        <authorList>
            <person name="Proctor R.H."/>
            <person name="McCormick S.P."/>
            <person name="Kim H.S."/>
            <person name="Cardoza R.E."/>
            <person name="Stanley A.M."/>
            <person name="Lindo L."/>
            <person name="Kelly A."/>
            <person name="Brown D.W."/>
            <person name="Lee T."/>
            <person name="Vaughan M.M."/>
            <person name="Alexander N.J."/>
            <person name="Busman M."/>
            <person name="Gutierrez S."/>
        </authorList>
    </citation>
    <scope>NUCLEOTIDE SEQUENCE [LARGE SCALE GENOMIC DNA]</scope>
    <source>
        <strain evidence="1 2">IBT 40837</strain>
    </source>
</reference>
<organism evidence="1 2">
    <name type="scientific">Trichoderma arundinaceum</name>
    <dbReference type="NCBI Taxonomy" id="490622"/>
    <lineage>
        <taxon>Eukaryota</taxon>
        <taxon>Fungi</taxon>
        <taxon>Dikarya</taxon>
        <taxon>Ascomycota</taxon>
        <taxon>Pezizomycotina</taxon>
        <taxon>Sordariomycetes</taxon>
        <taxon>Hypocreomycetidae</taxon>
        <taxon>Hypocreales</taxon>
        <taxon>Hypocreaceae</taxon>
        <taxon>Trichoderma</taxon>
    </lineage>
</organism>
<keyword evidence="2" id="KW-1185">Reference proteome</keyword>
<dbReference type="AlphaFoldDB" id="A0A395NFV8"/>
<evidence type="ECO:0000313" key="2">
    <source>
        <dbReference type="Proteomes" id="UP000266272"/>
    </source>
</evidence>
<comment type="caution">
    <text evidence="1">The sequence shown here is derived from an EMBL/GenBank/DDBJ whole genome shotgun (WGS) entry which is preliminary data.</text>
</comment>
<protein>
    <submittedName>
        <fullName evidence="1">Uncharacterized protein</fullName>
    </submittedName>
</protein>
<name>A0A395NFV8_TRIAR</name>
<dbReference type="EMBL" id="PXOA01000486">
    <property type="protein sequence ID" value="RFU74965.1"/>
    <property type="molecule type" value="Genomic_DNA"/>
</dbReference>
<sequence length="205" mass="22582">MRNFNSASKIITRTAPACGGIESFYEALLVCTLAGTKPNLAPGPIRAAQNACMHGSGMREDERRGAEARVAPCRITREQTVVAFGEEPDGRGRHLGAKGSNIARSFSGPMADDGAFCKEGQMGCIYGGLLCAQVPYGAQAAAAAASATTLRGLRYYCDYKHWRREPKQVSRKRCLPRISIWLRTVYRLPKHCWQHYRSSFCSEMD</sequence>
<accession>A0A395NFV8</accession>
<gene>
    <name evidence="1" type="ORF">TARUN_7297</name>
</gene>
<dbReference type="Proteomes" id="UP000266272">
    <property type="component" value="Unassembled WGS sequence"/>
</dbReference>
<evidence type="ECO:0000313" key="1">
    <source>
        <dbReference type="EMBL" id="RFU74965.1"/>
    </source>
</evidence>
<proteinExistence type="predicted"/>